<dbReference type="PANTHER" id="PTHR35561:SF1">
    <property type="entry name" value="RNA 2',3'-CYCLIC PHOSPHODIESTERASE"/>
    <property type="match status" value="1"/>
</dbReference>
<evidence type="ECO:0000256" key="1">
    <source>
        <dbReference type="ARBA" id="ARBA00022801"/>
    </source>
</evidence>
<dbReference type="Proteomes" id="UP000526625">
    <property type="component" value="Unassembled WGS sequence"/>
</dbReference>
<proteinExistence type="predicted"/>
<evidence type="ECO:0000313" key="3">
    <source>
        <dbReference type="Proteomes" id="UP000526625"/>
    </source>
</evidence>
<dbReference type="EMBL" id="JACHBF010000001">
    <property type="protein sequence ID" value="MBB6489691.1"/>
    <property type="molecule type" value="Genomic_DNA"/>
</dbReference>
<reference evidence="2 3" key="1">
    <citation type="submission" date="2020-08" db="EMBL/GenBank/DDBJ databases">
        <title>Genomic Encyclopedia of Type Strains, Phase IV (KMG-V): Genome sequencing to study the core and pangenomes of soil and plant-associated prokaryotes.</title>
        <authorList>
            <person name="Whitman W."/>
        </authorList>
    </citation>
    <scope>NUCLEOTIDE SEQUENCE [LARGE SCALE GENOMIC DNA]</scope>
    <source>
        <strain evidence="2 3">SEMIA 4059</strain>
    </source>
</reference>
<comment type="caution">
    <text evidence="2">The sequence shown here is derived from an EMBL/GenBank/DDBJ whole genome shotgun (WGS) entry which is preliminary data.</text>
</comment>
<dbReference type="GO" id="GO:0016874">
    <property type="term" value="F:ligase activity"/>
    <property type="evidence" value="ECO:0007669"/>
    <property type="project" value="UniProtKB-KW"/>
</dbReference>
<accession>A0ABR6QS53</accession>
<dbReference type="EC" id="6.5.1.-" evidence="2"/>
<dbReference type="PANTHER" id="PTHR35561">
    <property type="entry name" value="RNA 2',3'-CYCLIC PHOSPHODIESTERASE"/>
    <property type="match status" value="1"/>
</dbReference>
<keyword evidence="1" id="KW-0378">Hydrolase</keyword>
<dbReference type="InterPro" id="IPR004175">
    <property type="entry name" value="RNA_CPDase"/>
</dbReference>
<name>A0ABR6QS53_RHITR</name>
<dbReference type="InterPro" id="IPR009097">
    <property type="entry name" value="Cyclic_Pdiesterase"/>
</dbReference>
<dbReference type="Gene3D" id="3.90.1140.10">
    <property type="entry name" value="Cyclic phosphodiesterase"/>
    <property type="match status" value="1"/>
</dbReference>
<protein>
    <submittedName>
        <fullName evidence="2">2'-5' RNA ligase</fullName>
        <ecNumber evidence="2">6.5.1.-</ecNumber>
    </submittedName>
</protein>
<keyword evidence="3" id="KW-1185">Reference proteome</keyword>
<dbReference type="SUPFAM" id="SSF55144">
    <property type="entry name" value="LigT-like"/>
    <property type="match status" value="1"/>
</dbReference>
<dbReference type="Pfam" id="PF13563">
    <property type="entry name" value="2_5_RNA_ligase2"/>
    <property type="match status" value="1"/>
</dbReference>
<keyword evidence="2" id="KW-0436">Ligase</keyword>
<organism evidence="2 3">
    <name type="scientific">Rhizobium tropici</name>
    <dbReference type="NCBI Taxonomy" id="398"/>
    <lineage>
        <taxon>Bacteria</taxon>
        <taxon>Pseudomonadati</taxon>
        <taxon>Pseudomonadota</taxon>
        <taxon>Alphaproteobacteria</taxon>
        <taxon>Hyphomicrobiales</taxon>
        <taxon>Rhizobiaceae</taxon>
        <taxon>Rhizobium/Agrobacterium group</taxon>
        <taxon>Rhizobium</taxon>
    </lineage>
</organism>
<gene>
    <name evidence="2" type="ORF">GGD45_000075</name>
</gene>
<sequence>MTMKNNGQLSLYLAGGAHTRTPPPIDQGPINEFYFALLPDAAIAARSHALAGHLRRQHRFSTKPRRADLFHVTLYPIGSFRCLPEEVAFAAMEAASRVRKPPFPVVFDRAVSFGKGDNRPLVLWSKDGNAELKALHQELADAMRLTGIAPAKESAVEPHMTLLYQGHLVPDIMLEEPVRWTARDFVLINSLQGEAKHDHLCYWTLHD</sequence>
<evidence type="ECO:0000313" key="2">
    <source>
        <dbReference type="EMBL" id="MBB6489691.1"/>
    </source>
</evidence>